<gene>
    <name evidence="2" type="ORF">MSVAZ_1649</name>
</gene>
<dbReference type="PATRIC" id="fig|1434123.4.peg.1987"/>
<reference evidence="2 3" key="1">
    <citation type="submission" date="2014-07" db="EMBL/GenBank/DDBJ databases">
        <title>Methanogenic archaea and the global carbon cycle.</title>
        <authorList>
            <person name="Henriksen J.R."/>
            <person name="Luke J."/>
            <person name="Reinhart S."/>
            <person name="Benedict M.N."/>
            <person name="Youngblut N.D."/>
            <person name="Metcalf M.E."/>
            <person name="Whitaker R.J."/>
            <person name="Metcalf W.W."/>
        </authorList>
    </citation>
    <scope>NUCLEOTIDE SEQUENCE [LARGE SCALE GENOMIC DNA]</scope>
    <source>
        <strain evidence="2 3">Z-761</strain>
    </source>
</reference>
<protein>
    <submittedName>
        <fullName evidence="2">Uncharacterized protein</fullName>
    </submittedName>
</protein>
<dbReference type="KEGG" id="mvc:MSVAZ_1649"/>
<name>A0A0E3Q5F7_9EURY</name>
<sequence length="351" mass="40265">MLQLIVYKYIRNEKLVKLYTCPSFYKRLALYSYHSMKLPGVEQMNKNKRLKLIVMLLVALFFGIVLGPVANATSEEPVTEKEESEQKSVDDLQWSEWQQSHTMEVEVTTVYDYKTDGTLKITETYSGIGLKSKFKENELTRSQTFPVSDGKEIALSTKSDSLKLKPGDKKEFVTQKSVVITTSNDPFEWWNSSSLASISYPQWTFSKITSGQNTYYVVADPINLIWKQKSLKTVKNTILKKKWIDNPVEYTHYISYPNGNWVAGDGMADNKYRLLGGYHLRLWKLPNGNVVSNAHHDDSVLIIPGHQVDGYENAETKVAKFFGTGSKSYWLDNVYYSKYYKAYNDGSAKLF</sequence>
<feature type="transmembrane region" description="Helical" evidence="1">
    <location>
        <begin position="52"/>
        <end position="70"/>
    </location>
</feature>
<accession>A0A0E3Q5F7</accession>
<dbReference type="EMBL" id="CP009520">
    <property type="protein sequence ID" value="AKB43918.1"/>
    <property type="molecule type" value="Genomic_DNA"/>
</dbReference>
<keyword evidence="1" id="KW-0472">Membrane</keyword>
<dbReference type="AlphaFoldDB" id="A0A0E3Q5F7"/>
<organism evidence="2 3">
    <name type="scientific">Methanosarcina vacuolata Z-761</name>
    <dbReference type="NCBI Taxonomy" id="1434123"/>
    <lineage>
        <taxon>Archaea</taxon>
        <taxon>Methanobacteriati</taxon>
        <taxon>Methanobacteriota</taxon>
        <taxon>Stenosarchaea group</taxon>
        <taxon>Methanomicrobia</taxon>
        <taxon>Methanosarcinales</taxon>
        <taxon>Methanosarcinaceae</taxon>
        <taxon>Methanosarcina</taxon>
    </lineage>
</organism>
<keyword evidence="1" id="KW-0812">Transmembrane</keyword>
<keyword evidence="3" id="KW-1185">Reference proteome</keyword>
<dbReference type="Proteomes" id="UP000033096">
    <property type="component" value="Chromosome"/>
</dbReference>
<dbReference type="HOGENOM" id="CLU_890293_0_0_2"/>
<evidence type="ECO:0000313" key="2">
    <source>
        <dbReference type="EMBL" id="AKB43918.1"/>
    </source>
</evidence>
<keyword evidence="1" id="KW-1133">Transmembrane helix</keyword>
<evidence type="ECO:0000313" key="3">
    <source>
        <dbReference type="Proteomes" id="UP000033096"/>
    </source>
</evidence>
<proteinExistence type="predicted"/>
<evidence type="ECO:0000256" key="1">
    <source>
        <dbReference type="SAM" id="Phobius"/>
    </source>
</evidence>